<proteinExistence type="predicted"/>
<dbReference type="Pfam" id="PF24883">
    <property type="entry name" value="NPHP3_N"/>
    <property type="match status" value="1"/>
</dbReference>
<evidence type="ECO:0000259" key="2">
    <source>
        <dbReference type="PROSITE" id="PS50837"/>
    </source>
</evidence>
<dbReference type="InterPro" id="IPR007111">
    <property type="entry name" value="NACHT_NTPase"/>
</dbReference>
<dbReference type="SUPFAM" id="SSF52540">
    <property type="entry name" value="P-loop containing nucleoside triphosphate hydrolases"/>
    <property type="match status" value="1"/>
</dbReference>
<name>A0A292PWV0_9PEZI</name>
<keyword evidence="4" id="KW-1185">Reference proteome</keyword>
<reference evidence="3" key="1">
    <citation type="submission" date="2015-10" db="EMBL/GenBank/DDBJ databases">
        <authorList>
            <person name="Regsiter A."/>
            <person name="william w."/>
        </authorList>
    </citation>
    <scope>NUCLEOTIDE SEQUENCE</scope>
    <source>
        <strain evidence="3">Montdore</strain>
    </source>
</reference>
<keyword evidence="1" id="KW-0677">Repeat</keyword>
<dbReference type="PANTHER" id="PTHR10039:SF16">
    <property type="entry name" value="GPI INOSITOL-DEACYLASE"/>
    <property type="match status" value="1"/>
</dbReference>
<dbReference type="AlphaFoldDB" id="A0A292PWV0"/>
<accession>A0A292PWV0</accession>
<dbReference type="PANTHER" id="PTHR10039">
    <property type="entry name" value="AMELOGENIN"/>
    <property type="match status" value="1"/>
</dbReference>
<evidence type="ECO:0000256" key="1">
    <source>
        <dbReference type="ARBA" id="ARBA00022737"/>
    </source>
</evidence>
<evidence type="ECO:0000313" key="3">
    <source>
        <dbReference type="EMBL" id="CUS12036.1"/>
    </source>
</evidence>
<evidence type="ECO:0000313" key="4">
    <source>
        <dbReference type="Proteomes" id="UP001412239"/>
    </source>
</evidence>
<dbReference type="InterPro" id="IPR056884">
    <property type="entry name" value="NPHP3-like_N"/>
</dbReference>
<feature type="domain" description="NACHT" evidence="2">
    <location>
        <begin position="43"/>
        <end position="201"/>
    </location>
</feature>
<dbReference type="PROSITE" id="PS50837">
    <property type="entry name" value="NACHT"/>
    <property type="match status" value="1"/>
</dbReference>
<dbReference type="InterPro" id="IPR027417">
    <property type="entry name" value="P-loop_NTPase"/>
</dbReference>
<dbReference type="Proteomes" id="UP001412239">
    <property type="component" value="Unassembled WGS sequence"/>
</dbReference>
<dbReference type="Gene3D" id="3.40.50.300">
    <property type="entry name" value="P-loop containing nucleotide triphosphate hydrolases"/>
    <property type="match status" value="1"/>
</dbReference>
<organism evidence="3 4">
    <name type="scientific">Tuber aestivum</name>
    <name type="common">summer truffle</name>
    <dbReference type="NCBI Taxonomy" id="59557"/>
    <lineage>
        <taxon>Eukaryota</taxon>
        <taxon>Fungi</taxon>
        <taxon>Dikarya</taxon>
        <taxon>Ascomycota</taxon>
        <taxon>Pezizomycotina</taxon>
        <taxon>Pezizomycetes</taxon>
        <taxon>Pezizales</taxon>
        <taxon>Tuberaceae</taxon>
        <taxon>Tuber</taxon>
    </lineage>
</organism>
<feature type="non-terminal residue" evidence="3">
    <location>
        <position position="1"/>
    </location>
</feature>
<dbReference type="EMBL" id="LN891006">
    <property type="protein sequence ID" value="CUS12036.1"/>
    <property type="molecule type" value="Genomic_DNA"/>
</dbReference>
<sequence>MKWLNVVDPASNFSYALALREPGTGNWLLKGPEYIDWKGGRGGVLWLYGIPGCGKSVLSAIAIEDVKNLCAEKDDHALAYFYFTFTDSEKQNFLNMLLSIIGQLLEGISGHGFPNEVIDLYHNSKAIGKSTDIEALKSAFLHMVKHSKKTFIILDALDEFPKETRESLLSWIRELTVGHDAGSLSILITSRPEADIEKSLEPLTTFSISLQSNIIDPDIRSYIRNSLGDRDGLKEFTKEIKSEIEDTLVSRSQG</sequence>
<gene>
    <name evidence="3" type="ORF">GSTUAT00003814001</name>
</gene>
<protein>
    <recommendedName>
        <fullName evidence="2">NACHT domain-containing protein</fullName>
    </recommendedName>
</protein>